<dbReference type="AlphaFoldDB" id="A0A2G5SIV2"/>
<reference evidence="4" key="1">
    <citation type="submission" date="2017-10" db="EMBL/GenBank/DDBJ databases">
        <title>Rapid genome shrinkage in a self-fertile nematode reveals novel sperm competition proteins.</title>
        <authorList>
            <person name="Yin D."/>
            <person name="Schwarz E.M."/>
            <person name="Thomas C.G."/>
            <person name="Felde R.L."/>
            <person name="Korf I.F."/>
            <person name="Cutter A.D."/>
            <person name="Schartner C.M."/>
            <person name="Ralston E.J."/>
            <person name="Meyer B.J."/>
            <person name="Haag E.S."/>
        </authorList>
    </citation>
    <scope>NUCLEOTIDE SEQUENCE [LARGE SCALE GENOMIC DNA]</scope>
    <source>
        <strain evidence="4">JU1422</strain>
    </source>
</reference>
<dbReference type="Proteomes" id="UP000230233">
    <property type="component" value="Unassembled WGS sequence"/>
</dbReference>
<evidence type="ECO:0000313" key="4">
    <source>
        <dbReference type="Proteomes" id="UP000230233"/>
    </source>
</evidence>
<feature type="domain" description="Mos1 transposase HTH" evidence="2">
    <location>
        <begin position="19"/>
        <end position="61"/>
    </location>
</feature>
<dbReference type="Pfam" id="PF17906">
    <property type="entry name" value="HTH_48"/>
    <property type="match status" value="1"/>
</dbReference>
<proteinExistence type="predicted"/>
<dbReference type="InterPro" id="IPR041426">
    <property type="entry name" value="Mos1_HTH"/>
</dbReference>
<sequence>MASKLDEATQKDPKTRATLIFFQFQSGKSIFAGYKELCKRMGSKFMDYPEFEFWWQRFSADNFDLEYDRSQDPKYRTITDMPVQVFEKICENLGDNYKEEYWFTFRHVSKSFRTIIDSWKAPFETIRVYCYRKSIILEFDTFQFTYLKKSEKLSEITDTNKRARSEKKFARSGNYQDLAADDLLSVLVSPGGYKPRQLIISEKFDNGFAQKLLDKSRNLATSIDVDTVVLSCIDSIPIKNILNAFQSIKKIDILPENGQKFGQEFVDTINEITALKNVEMIEISLGNGDNNLIPSDLKIPKMTLNFIFVTAENLLRIIKILLQSPHLQYCRLDMYSTYKTRLLQMWKTLGIKKIPKIPNMYKYQIPDSDEFFEIERVLGNDSHITLTRKSSSA</sequence>
<protein>
    <recommendedName>
        <fullName evidence="5">Mos1 transposase HTH domain-containing protein</fullName>
    </recommendedName>
</protein>
<dbReference type="EMBL" id="PDUG01000007">
    <property type="protein sequence ID" value="PIC14833.1"/>
    <property type="molecule type" value="Genomic_DNA"/>
</dbReference>
<comment type="caution">
    <text evidence="3">The sequence shown here is derived from an EMBL/GenBank/DDBJ whole genome shotgun (WGS) entry which is preliminary data.</text>
</comment>
<evidence type="ECO:0008006" key="5">
    <source>
        <dbReference type="Google" id="ProtNLM"/>
    </source>
</evidence>
<organism evidence="3 4">
    <name type="scientific">Caenorhabditis nigoni</name>
    <dbReference type="NCBI Taxonomy" id="1611254"/>
    <lineage>
        <taxon>Eukaryota</taxon>
        <taxon>Metazoa</taxon>
        <taxon>Ecdysozoa</taxon>
        <taxon>Nematoda</taxon>
        <taxon>Chromadorea</taxon>
        <taxon>Rhabditida</taxon>
        <taxon>Rhabditina</taxon>
        <taxon>Rhabditomorpha</taxon>
        <taxon>Rhabditoidea</taxon>
        <taxon>Rhabditidae</taxon>
        <taxon>Peloderinae</taxon>
        <taxon>Caenorhabditis</taxon>
    </lineage>
</organism>
<keyword evidence="4" id="KW-1185">Reference proteome</keyword>
<feature type="domain" description="DUF38" evidence="1">
    <location>
        <begin position="211"/>
        <end position="345"/>
    </location>
</feature>
<evidence type="ECO:0000259" key="1">
    <source>
        <dbReference type="Pfam" id="PF01827"/>
    </source>
</evidence>
<dbReference type="InterPro" id="IPR002900">
    <property type="entry name" value="DUF38/FTH_CAE_spp"/>
</dbReference>
<name>A0A2G5SIV2_9PELO</name>
<evidence type="ECO:0000313" key="3">
    <source>
        <dbReference type="EMBL" id="PIC14833.1"/>
    </source>
</evidence>
<dbReference type="Pfam" id="PF01827">
    <property type="entry name" value="FTH"/>
    <property type="match status" value="1"/>
</dbReference>
<accession>A0A2G5SIV2</accession>
<dbReference type="OrthoDB" id="8056713at2759"/>
<dbReference type="STRING" id="1611254.A0A2G5SIV2"/>
<gene>
    <name evidence="3" type="ORF">B9Z55_027005</name>
</gene>
<evidence type="ECO:0000259" key="2">
    <source>
        <dbReference type="Pfam" id="PF17906"/>
    </source>
</evidence>
<dbReference type="CDD" id="cd22150">
    <property type="entry name" value="F-box_CeFBXA-like"/>
    <property type="match status" value="1"/>
</dbReference>